<organism evidence="2 3">
    <name type="scientific">Klebsiella pneumoniae</name>
    <dbReference type="NCBI Taxonomy" id="573"/>
    <lineage>
        <taxon>Bacteria</taxon>
        <taxon>Pseudomonadati</taxon>
        <taxon>Pseudomonadota</taxon>
        <taxon>Gammaproteobacteria</taxon>
        <taxon>Enterobacterales</taxon>
        <taxon>Enterobacteriaceae</taxon>
        <taxon>Klebsiella/Raoultella group</taxon>
        <taxon>Klebsiella</taxon>
        <taxon>Klebsiella pneumoniae complex</taxon>
    </lineage>
</organism>
<evidence type="ECO:0000313" key="2">
    <source>
        <dbReference type="EMBL" id="SQC42958.1"/>
    </source>
</evidence>
<feature type="region of interest" description="Disordered" evidence="1">
    <location>
        <begin position="30"/>
        <end position="58"/>
    </location>
</feature>
<evidence type="ECO:0000256" key="1">
    <source>
        <dbReference type="SAM" id="MobiDB-lite"/>
    </source>
</evidence>
<name>A0A2X3EJP5_KLEPN</name>
<reference evidence="2 3" key="1">
    <citation type="submission" date="2018-06" db="EMBL/GenBank/DDBJ databases">
        <authorList>
            <consortium name="Pathogen Informatics"/>
            <person name="Doyle S."/>
        </authorList>
    </citation>
    <scope>NUCLEOTIDE SEQUENCE [LARGE SCALE GENOMIC DNA]</scope>
    <source>
        <strain evidence="2 3">NCTC13465</strain>
    </source>
</reference>
<dbReference type="Proteomes" id="UP000251721">
    <property type="component" value="Unassembled WGS sequence"/>
</dbReference>
<gene>
    <name evidence="2" type="ORF">NCTC13465_01433</name>
</gene>
<protein>
    <submittedName>
        <fullName evidence="2">LysR family transcriptional regulator</fullName>
    </submittedName>
</protein>
<dbReference type="AlphaFoldDB" id="A0A2X3EJP5"/>
<sequence>MLEQQSILALLQTFEVTARHLSFTLAAHEMNLTPGSGQPSDPQAGDAHRVSPVYPHDA</sequence>
<accession>A0A2X3EJP5</accession>
<dbReference type="EMBL" id="UAWQ01000009">
    <property type="protein sequence ID" value="SQC42958.1"/>
    <property type="molecule type" value="Genomic_DNA"/>
</dbReference>
<evidence type="ECO:0000313" key="3">
    <source>
        <dbReference type="Proteomes" id="UP000251721"/>
    </source>
</evidence>
<proteinExistence type="predicted"/>